<keyword evidence="3" id="KW-1185">Reference proteome</keyword>
<dbReference type="EMBL" id="JAHUZE010000002">
    <property type="protein sequence ID" value="MBV7379336.1"/>
    <property type="molecule type" value="Genomic_DNA"/>
</dbReference>
<organism evidence="2 3">
    <name type="scientific">Maritimibacter dapengensis</name>
    <dbReference type="NCBI Taxonomy" id="2836868"/>
    <lineage>
        <taxon>Bacteria</taxon>
        <taxon>Pseudomonadati</taxon>
        <taxon>Pseudomonadota</taxon>
        <taxon>Alphaproteobacteria</taxon>
        <taxon>Rhodobacterales</taxon>
        <taxon>Roseobacteraceae</taxon>
        <taxon>Maritimibacter</taxon>
    </lineage>
</organism>
<accession>A0ABS6T463</accession>
<evidence type="ECO:0000313" key="3">
    <source>
        <dbReference type="Proteomes" id="UP000756530"/>
    </source>
</evidence>
<dbReference type="Proteomes" id="UP000756530">
    <property type="component" value="Unassembled WGS sequence"/>
</dbReference>
<dbReference type="RefSeq" id="WP_218392474.1">
    <property type="nucleotide sequence ID" value="NZ_JAHUZE010000002.1"/>
</dbReference>
<name>A0ABS6T463_9RHOB</name>
<protein>
    <submittedName>
        <fullName evidence="2">Histidine phosphotransferase</fullName>
    </submittedName>
</protein>
<comment type="caution">
    <text evidence="2">The sequence shown here is derived from an EMBL/GenBank/DDBJ whole genome shotgun (WGS) entry which is preliminary data.</text>
</comment>
<dbReference type="Pfam" id="PF10090">
    <property type="entry name" value="HPTransfase"/>
    <property type="match status" value="1"/>
</dbReference>
<evidence type="ECO:0000259" key="1">
    <source>
        <dbReference type="Pfam" id="PF10090"/>
    </source>
</evidence>
<evidence type="ECO:0000313" key="2">
    <source>
        <dbReference type="EMBL" id="MBV7379336.1"/>
    </source>
</evidence>
<dbReference type="InterPro" id="IPR018762">
    <property type="entry name" value="ChpT_C"/>
</dbReference>
<gene>
    <name evidence="2" type="ORF">KJP28_10385</name>
</gene>
<proteinExistence type="predicted"/>
<sequence>MSEAPDIVALVGSRICHDLASPLGAIGNGLELMTLSGVEETPEMALVNESLKGARGRIAFFRIAFGSAHDGDIVRAGEMAEALSALGARKLAMDWRLSGDMPRRDAKLVLLAVNCLETSMPFGGRISVTSADGRFLATGAAECFNVDDQAWAVMGGGPTTDITPAQVQFALLAEEIARQNRRLDHTSDAGQITLRF</sequence>
<feature type="domain" description="Histidine phosphotransferase ChpT C-terminal" evidence="1">
    <location>
        <begin position="86"/>
        <end position="186"/>
    </location>
</feature>
<reference evidence="2 3" key="1">
    <citation type="submission" date="2021-05" db="EMBL/GenBank/DDBJ databases">
        <title>Culturable bacteria isolated from Daya Bay.</title>
        <authorList>
            <person name="Zheng W."/>
            <person name="Yu S."/>
            <person name="Huang Y."/>
        </authorList>
    </citation>
    <scope>NUCLEOTIDE SEQUENCE [LARGE SCALE GENOMIC DNA]</scope>
    <source>
        <strain evidence="2 3">DP4N28-5</strain>
    </source>
</reference>